<sequence>MSARDRMSAGPDWTVPNAVRIPRRNPNQYILPFDEGYTYGDLLALRLPRIQHQSSSSHTAPYTDIDSSQYAPDFVLEDANLANDFIAWFEDLLDHTVDYEPCTPQNPGRTIRDLRTPAACHYLWQLIDIPALVPCTSEEWVSVYASHVMNLIGCLVNGLWNRLWISEWDVSMEYSQKGDRHIVAAERYVPSMPPTTLRADVGIAAEWKTETVLAHHLPGMAGDILLPRGKAVQGQAILKKLGLHIRSTMTQCEERNRDFFGVTDPGLIVQYGIVFTGQTCVLSQG</sequence>
<proteinExistence type="predicted"/>
<dbReference type="Proteomes" id="UP001221142">
    <property type="component" value="Unassembled WGS sequence"/>
</dbReference>
<dbReference type="EMBL" id="JARKIF010000007">
    <property type="protein sequence ID" value="KAJ7634953.1"/>
    <property type="molecule type" value="Genomic_DNA"/>
</dbReference>
<feature type="non-terminal residue" evidence="1">
    <location>
        <position position="1"/>
    </location>
</feature>
<reference evidence="1" key="1">
    <citation type="submission" date="2023-03" db="EMBL/GenBank/DDBJ databases">
        <title>Massive genome expansion in bonnet fungi (Mycena s.s.) driven by repeated elements and novel gene families across ecological guilds.</title>
        <authorList>
            <consortium name="Lawrence Berkeley National Laboratory"/>
            <person name="Harder C.B."/>
            <person name="Miyauchi S."/>
            <person name="Viragh M."/>
            <person name="Kuo A."/>
            <person name="Thoen E."/>
            <person name="Andreopoulos B."/>
            <person name="Lu D."/>
            <person name="Skrede I."/>
            <person name="Drula E."/>
            <person name="Henrissat B."/>
            <person name="Morin E."/>
            <person name="Kohler A."/>
            <person name="Barry K."/>
            <person name="LaButti K."/>
            <person name="Morin E."/>
            <person name="Salamov A."/>
            <person name="Lipzen A."/>
            <person name="Mereny Z."/>
            <person name="Hegedus B."/>
            <person name="Baldrian P."/>
            <person name="Stursova M."/>
            <person name="Weitz H."/>
            <person name="Taylor A."/>
            <person name="Grigoriev I.V."/>
            <person name="Nagy L.G."/>
            <person name="Martin F."/>
            <person name="Kauserud H."/>
        </authorList>
    </citation>
    <scope>NUCLEOTIDE SEQUENCE</scope>
    <source>
        <strain evidence="1">9284</strain>
    </source>
</reference>
<evidence type="ECO:0000313" key="1">
    <source>
        <dbReference type="EMBL" id="KAJ7634953.1"/>
    </source>
</evidence>
<protein>
    <submittedName>
        <fullName evidence="1">Uncharacterized protein</fullName>
    </submittedName>
</protein>
<comment type="caution">
    <text evidence="1">The sequence shown here is derived from an EMBL/GenBank/DDBJ whole genome shotgun (WGS) entry which is preliminary data.</text>
</comment>
<accession>A0AAD7BZN3</accession>
<gene>
    <name evidence="1" type="ORF">FB45DRAFT_1056906</name>
</gene>
<keyword evidence="2" id="KW-1185">Reference proteome</keyword>
<dbReference type="AlphaFoldDB" id="A0AAD7BZN3"/>
<organism evidence="1 2">
    <name type="scientific">Roridomyces roridus</name>
    <dbReference type="NCBI Taxonomy" id="1738132"/>
    <lineage>
        <taxon>Eukaryota</taxon>
        <taxon>Fungi</taxon>
        <taxon>Dikarya</taxon>
        <taxon>Basidiomycota</taxon>
        <taxon>Agaricomycotina</taxon>
        <taxon>Agaricomycetes</taxon>
        <taxon>Agaricomycetidae</taxon>
        <taxon>Agaricales</taxon>
        <taxon>Marasmiineae</taxon>
        <taxon>Mycenaceae</taxon>
        <taxon>Roridomyces</taxon>
    </lineage>
</organism>
<evidence type="ECO:0000313" key="2">
    <source>
        <dbReference type="Proteomes" id="UP001221142"/>
    </source>
</evidence>
<name>A0AAD7BZN3_9AGAR</name>